<dbReference type="GO" id="GO:0009311">
    <property type="term" value="P:oligosaccharide metabolic process"/>
    <property type="evidence" value="ECO:0007669"/>
    <property type="project" value="TreeGrafter"/>
</dbReference>
<dbReference type="InterPro" id="IPR001675">
    <property type="entry name" value="Glyco_trans_29"/>
</dbReference>
<name>A0A3P8QN30_ASTCA</name>
<keyword evidence="15" id="KW-1185">Reference proteome</keyword>
<evidence type="ECO:0000256" key="11">
    <source>
        <dbReference type="ARBA" id="ARBA00023180"/>
    </source>
</evidence>
<evidence type="ECO:0000256" key="2">
    <source>
        <dbReference type="ARBA" id="ARBA00006003"/>
    </source>
</evidence>
<dbReference type="PIRSF" id="PIRSF005557">
    <property type="entry name" value="Sialyl_trans"/>
    <property type="match status" value="1"/>
</dbReference>
<dbReference type="GO" id="GO:0006491">
    <property type="term" value="P:N-glycan processing"/>
    <property type="evidence" value="ECO:0007669"/>
    <property type="project" value="TreeGrafter"/>
</dbReference>
<dbReference type="OMA" id="TQENTPM"/>
<keyword evidence="5 13" id="KW-0812">Transmembrane</keyword>
<keyword evidence="10" id="KW-1015">Disulfide bond</keyword>
<evidence type="ECO:0000313" key="14">
    <source>
        <dbReference type="Ensembl" id="ENSACLP00000030384.2"/>
    </source>
</evidence>
<dbReference type="Ensembl" id="ENSACLT00000031092.2">
    <property type="protein sequence ID" value="ENSACLP00000030384.2"/>
    <property type="gene ID" value="ENSACLG00000020617.2"/>
</dbReference>
<evidence type="ECO:0000256" key="6">
    <source>
        <dbReference type="ARBA" id="ARBA00022968"/>
    </source>
</evidence>
<dbReference type="PANTHER" id="PTHR11987:SF50">
    <property type="entry name" value="ALPHA-2,8-SIALYLTRANSFERASE 8F"/>
    <property type="match status" value="1"/>
</dbReference>
<dbReference type="AlphaFoldDB" id="A0A3P8QN30"/>
<proteinExistence type="inferred from homology"/>
<keyword evidence="4" id="KW-0808">Transferase</keyword>
<organism evidence="14 15">
    <name type="scientific">Astatotilapia calliptera</name>
    <name type="common">Eastern happy</name>
    <name type="synonym">Chromis callipterus</name>
    <dbReference type="NCBI Taxonomy" id="8154"/>
    <lineage>
        <taxon>Eukaryota</taxon>
        <taxon>Metazoa</taxon>
        <taxon>Chordata</taxon>
        <taxon>Craniata</taxon>
        <taxon>Vertebrata</taxon>
        <taxon>Euteleostomi</taxon>
        <taxon>Actinopterygii</taxon>
        <taxon>Neopterygii</taxon>
        <taxon>Teleostei</taxon>
        <taxon>Neoteleostei</taxon>
        <taxon>Acanthomorphata</taxon>
        <taxon>Ovalentaria</taxon>
        <taxon>Cichlomorphae</taxon>
        <taxon>Cichliformes</taxon>
        <taxon>Cichlidae</taxon>
        <taxon>African cichlids</taxon>
        <taxon>Pseudocrenilabrinae</taxon>
        <taxon>Haplochromini</taxon>
        <taxon>Astatotilapia</taxon>
    </lineage>
</organism>
<reference evidence="14" key="3">
    <citation type="submission" date="2025-08" db="UniProtKB">
        <authorList>
            <consortium name="Ensembl"/>
        </authorList>
    </citation>
    <scope>IDENTIFICATION</scope>
</reference>
<dbReference type="Pfam" id="PF00777">
    <property type="entry name" value="Glyco_transf_29"/>
    <property type="match status" value="1"/>
</dbReference>
<reference evidence="14 15" key="1">
    <citation type="submission" date="2018-05" db="EMBL/GenBank/DDBJ databases">
        <authorList>
            <person name="Datahose"/>
        </authorList>
    </citation>
    <scope>NUCLEOTIDE SEQUENCE</scope>
</reference>
<keyword evidence="7 13" id="KW-1133">Transmembrane helix</keyword>
<reference evidence="14" key="4">
    <citation type="submission" date="2025-09" db="UniProtKB">
        <authorList>
            <consortium name="Ensembl"/>
        </authorList>
    </citation>
    <scope>IDENTIFICATION</scope>
</reference>
<dbReference type="GO" id="GO:0000139">
    <property type="term" value="C:Golgi membrane"/>
    <property type="evidence" value="ECO:0007669"/>
    <property type="project" value="UniProtKB-SubCell"/>
</dbReference>
<feature type="disulfide bond" evidence="12">
    <location>
        <begin position="137"/>
        <end position="286"/>
    </location>
</feature>
<evidence type="ECO:0000256" key="1">
    <source>
        <dbReference type="ARBA" id="ARBA00004323"/>
    </source>
</evidence>
<keyword evidence="9 13" id="KW-0472">Membrane</keyword>
<evidence type="ECO:0008006" key="16">
    <source>
        <dbReference type="Google" id="ProtNLM"/>
    </source>
</evidence>
<comment type="similarity">
    <text evidence="2">Belongs to the glycosyltransferase 29 family.</text>
</comment>
<evidence type="ECO:0000256" key="10">
    <source>
        <dbReference type="ARBA" id="ARBA00023157"/>
    </source>
</evidence>
<reference evidence="15" key="2">
    <citation type="submission" date="2023-03" db="EMBL/GenBank/DDBJ databases">
        <authorList>
            <consortium name="Wellcome Sanger Institute Data Sharing"/>
        </authorList>
    </citation>
    <scope>NUCLEOTIDE SEQUENCE [LARGE SCALE GENOMIC DNA]</scope>
</reference>
<dbReference type="GO" id="GO:0003828">
    <property type="term" value="F:alpha-N-acetylneuraminate alpha-2,8-sialyltransferase activity"/>
    <property type="evidence" value="ECO:0007669"/>
    <property type="project" value="TreeGrafter"/>
</dbReference>
<dbReference type="Bgee" id="ENSACLG00000020573">
    <property type="expression patterns" value="Expressed in anal fin"/>
</dbReference>
<keyword evidence="3" id="KW-0328">Glycosyltransferase</keyword>
<sequence>MRKKLSILVNLLSLGSLLTTLIWYTFEDSYVEFYRPSPQRGAPKPSELCKGCKEAIDKVKKLYNQTWKKHEENCHRFRLQLRINCNGSNNAIVTQENTPVGSKIVFDKDRTVIPVTPELFNILIKENPFSKKRWDTCSVVGNGGILTNSGCGKTIDSTDFVIRCNLPPLENEFKSDVGMKTNLVTANPSILTKKYGSLMARRRAFVDSLHQYGNSLLLFPCFSFGAYRAVCQRAVYAIEDMEIPVQPIFTNPQYLQSMDKFWKSQGVNGHRPSTGAYMISLALELCETVHLYGFWPFSNHPYKLFPLTNHYYDNVPYDSRVHAMPDEFYYWVQLHNKGILKLHLEDCKSGQV</sequence>
<feature type="transmembrane region" description="Helical" evidence="13">
    <location>
        <begin position="7"/>
        <end position="26"/>
    </location>
</feature>
<keyword evidence="8" id="KW-0333">Golgi apparatus</keyword>
<evidence type="ECO:0000313" key="15">
    <source>
        <dbReference type="Proteomes" id="UP000265100"/>
    </source>
</evidence>
<dbReference type="FunFam" id="3.90.1480.20:FF:000001">
    <property type="entry name" value="ST8 alpha-N-acetyl-neuraminide alpha-2,8-sialyltransferase 2"/>
    <property type="match status" value="1"/>
</dbReference>
<evidence type="ECO:0000256" key="7">
    <source>
        <dbReference type="ARBA" id="ARBA00022989"/>
    </source>
</evidence>
<evidence type="ECO:0000256" key="8">
    <source>
        <dbReference type="ARBA" id="ARBA00023034"/>
    </source>
</evidence>
<evidence type="ECO:0000256" key="9">
    <source>
        <dbReference type="ARBA" id="ARBA00023136"/>
    </source>
</evidence>
<dbReference type="InterPro" id="IPR038578">
    <property type="entry name" value="GT29-like_sf"/>
</dbReference>
<dbReference type="InterPro" id="IPR050943">
    <property type="entry name" value="Glycosyltr_29_Sialyltrsf"/>
</dbReference>
<evidence type="ECO:0000256" key="12">
    <source>
        <dbReference type="PIRSR" id="PIRSR005557-2"/>
    </source>
</evidence>
<dbReference type="PANTHER" id="PTHR11987">
    <property type="entry name" value="ALPHA-2,8-SIALYLTRANSFERASE"/>
    <property type="match status" value="1"/>
</dbReference>
<evidence type="ECO:0000256" key="5">
    <source>
        <dbReference type="ARBA" id="ARBA00022692"/>
    </source>
</evidence>
<dbReference type="Gene3D" id="3.90.1480.20">
    <property type="entry name" value="Glycosyl transferase family 29"/>
    <property type="match status" value="1"/>
</dbReference>
<keyword evidence="11" id="KW-0325">Glycoprotein</keyword>
<protein>
    <recommendedName>
        <fullName evidence="16">ST8 alpha-N-acetyl-neuraminide alpha-2,8-sialyltransferase 6</fullName>
    </recommendedName>
</protein>
<evidence type="ECO:0000256" key="13">
    <source>
        <dbReference type="SAM" id="Phobius"/>
    </source>
</evidence>
<dbReference type="InterPro" id="IPR012163">
    <property type="entry name" value="Sialyl_trans"/>
</dbReference>
<evidence type="ECO:0000256" key="3">
    <source>
        <dbReference type="ARBA" id="ARBA00022676"/>
    </source>
</evidence>
<dbReference type="Proteomes" id="UP000265100">
    <property type="component" value="Chromosome 3"/>
</dbReference>
<evidence type="ECO:0000256" key="4">
    <source>
        <dbReference type="ARBA" id="ARBA00022679"/>
    </source>
</evidence>
<keyword evidence="6" id="KW-0735">Signal-anchor</keyword>
<dbReference type="GeneTree" id="ENSGT01030000234535"/>
<comment type="subcellular location">
    <subcellularLocation>
        <location evidence="1">Golgi apparatus membrane</location>
        <topology evidence="1">Single-pass type II membrane protein</topology>
    </subcellularLocation>
</comment>
<accession>A0A3P8QN30</accession>